<sequence>MPPPGELRRRRCGTLRRHRRHHPHPGNSSRSSDPGAPEAMEGEEGPGADMEALVRCLRLHRAAPSPYERLRLPRLRAPRVL</sequence>
<dbReference type="Proteomes" id="UP000004995">
    <property type="component" value="Unassembled WGS sequence"/>
</dbReference>
<name>K3Y2T1_SETIT</name>
<dbReference type="EnsemblPlants" id="KQL11570">
    <property type="protein sequence ID" value="KQL11570"/>
    <property type="gene ID" value="SETIT_008511mg"/>
</dbReference>
<evidence type="ECO:0000313" key="3">
    <source>
        <dbReference type="Proteomes" id="UP000004995"/>
    </source>
</evidence>
<evidence type="ECO:0000313" key="2">
    <source>
        <dbReference type="EnsemblPlants" id="KQL11570"/>
    </source>
</evidence>
<feature type="compositionally biased region" description="Basic residues" evidence="1">
    <location>
        <begin position="8"/>
        <end position="24"/>
    </location>
</feature>
<dbReference type="Gramene" id="KQL11570">
    <property type="protein sequence ID" value="KQL11570"/>
    <property type="gene ID" value="SETIT_008511mg"/>
</dbReference>
<feature type="region of interest" description="Disordered" evidence="1">
    <location>
        <begin position="1"/>
        <end position="49"/>
    </location>
</feature>
<dbReference type="EMBL" id="AGNK02002627">
    <property type="status" value="NOT_ANNOTATED_CDS"/>
    <property type="molecule type" value="Genomic_DNA"/>
</dbReference>
<reference evidence="3" key="1">
    <citation type="journal article" date="2012" name="Nat. Biotechnol.">
        <title>Reference genome sequence of the model plant Setaria.</title>
        <authorList>
            <person name="Bennetzen J.L."/>
            <person name="Schmutz J."/>
            <person name="Wang H."/>
            <person name="Percifield R."/>
            <person name="Hawkins J."/>
            <person name="Pontaroli A.C."/>
            <person name="Estep M."/>
            <person name="Feng L."/>
            <person name="Vaughn J.N."/>
            <person name="Grimwood J."/>
            <person name="Jenkins J."/>
            <person name="Barry K."/>
            <person name="Lindquist E."/>
            <person name="Hellsten U."/>
            <person name="Deshpande S."/>
            <person name="Wang X."/>
            <person name="Wu X."/>
            <person name="Mitros T."/>
            <person name="Triplett J."/>
            <person name="Yang X."/>
            <person name="Ye C.Y."/>
            <person name="Mauro-Herrera M."/>
            <person name="Wang L."/>
            <person name="Li P."/>
            <person name="Sharma M."/>
            <person name="Sharma R."/>
            <person name="Ronald P.C."/>
            <person name="Panaud O."/>
            <person name="Kellogg E.A."/>
            <person name="Brutnell T.P."/>
            <person name="Doust A.N."/>
            <person name="Tuskan G.A."/>
            <person name="Rokhsar D."/>
            <person name="Devos K.M."/>
        </authorList>
    </citation>
    <scope>NUCLEOTIDE SEQUENCE [LARGE SCALE GENOMIC DNA]</scope>
    <source>
        <strain evidence="3">cv. Yugu1</strain>
    </source>
</reference>
<protein>
    <submittedName>
        <fullName evidence="2">Uncharacterized protein</fullName>
    </submittedName>
</protein>
<evidence type="ECO:0000256" key="1">
    <source>
        <dbReference type="SAM" id="MobiDB-lite"/>
    </source>
</evidence>
<organism evidence="2 3">
    <name type="scientific">Setaria italica</name>
    <name type="common">Foxtail millet</name>
    <name type="synonym">Panicum italicum</name>
    <dbReference type="NCBI Taxonomy" id="4555"/>
    <lineage>
        <taxon>Eukaryota</taxon>
        <taxon>Viridiplantae</taxon>
        <taxon>Streptophyta</taxon>
        <taxon>Embryophyta</taxon>
        <taxon>Tracheophyta</taxon>
        <taxon>Spermatophyta</taxon>
        <taxon>Magnoliopsida</taxon>
        <taxon>Liliopsida</taxon>
        <taxon>Poales</taxon>
        <taxon>Poaceae</taxon>
        <taxon>PACMAD clade</taxon>
        <taxon>Panicoideae</taxon>
        <taxon>Panicodae</taxon>
        <taxon>Paniceae</taxon>
        <taxon>Cenchrinae</taxon>
        <taxon>Setaria</taxon>
    </lineage>
</organism>
<accession>K3Y2T1</accession>
<keyword evidence="3" id="KW-1185">Reference proteome</keyword>
<dbReference type="AlphaFoldDB" id="K3Y2T1"/>
<dbReference type="InParanoid" id="K3Y2T1"/>
<reference evidence="2" key="2">
    <citation type="submission" date="2018-08" db="UniProtKB">
        <authorList>
            <consortium name="EnsemblPlants"/>
        </authorList>
    </citation>
    <scope>IDENTIFICATION</scope>
    <source>
        <strain evidence="2">Yugu1</strain>
    </source>
</reference>
<dbReference type="HOGENOM" id="CLU_2578409_0_0_1"/>
<proteinExistence type="predicted"/>